<evidence type="ECO:0000313" key="4">
    <source>
        <dbReference type="Proteomes" id="UP000321726"/>
    </source>
</evidence>
<keyword evidence="4" id="KW-1185">Reference proteome</keyword>
<reference evidence="2 3" key="1">
    <citation type="submission" date="2016-11" db="EMBL/GenBank/DDBJ databases">
        <authorList>
            <person name="Jaros S."/>
            <person name="Januszkiewicz K."/>
            <person name="Wedrychowicz H."/>
        </authorList>
    </citation>
    <scope>NUCLEOTIDE SEQUENCE [LARGE SCALE GENOMIC DNA]</scope>
    <source>
        <strain evidence="2 3">DSM 4740</strain>
    </source>
</reference>
<name>A0A1M7H8C0_9GAMM</name>
<evidence type="ECO:0000313" key="3">
    <source>
        <dbReference type="Proteomes" id="UP000184123"/>
    </source>
</evidence>
<evidence type="ECO:0000313" key="1">
    <source>
        <dbReference type="EMBL" id="GEN24898.1"/>
    </source>
</evidence>
<dbReference type="RefSeq" id="WP_073435561.1">
    <property type="nucleotide sequence ID" value="NZ_BJXU01000117.1"/>
</dbReference>
<gene>
    <name evidence="1" type="ORF">HCU01_28470</name>
    <name evidence="2" type="ORF">SAMN05660971_02529</name>
</gene>
<evidence type="ECO:0000313" key="2">
    <source>
        <dbReference type="EMBL" id="SHM24812.1"/>
    </source>
</evidence>
<reference evidence="1 4" key="2">
    <citation type="submission" date="2019-07" db="EMBL/GenBank/DDBJ databases">
        <title>Whole genome shotgun sequence of Halomonas cupida NBRC 102219.</title>
        <authorList>
            <person name="Hosoyama A."/>
            <person name="Uohara A."/>
            <person name="Ohji S."/>
            <person name="Ichikawa N."/>
        </authorList>
    </citation>
    <scope>NUCLEOTIDE SEQUENCE [LARGE SCALE GENOMIC DNA]</scope>
    <source>
        <strain evidence="1 4">NBRC 102219</strain>
    </source>
</reference>
<dbReference type="AlphaFoldDB" id="A0A1M7H8C0"/>
<dbReference type="Proteomes" id="UP000184123">
    <property type="component" value="Unassembled WGS sequence"/>
</dbReference>
<organism evidence="2 3">
    <name type="scientific">Halomonas cupida</name>
    <dbReference type="NCBI Taxonomy" id="44933"/>
    <lineage>
        <taxon>Bacteria</taxon>
        <taxon>Pseudomonadati</taxon>
        <taxon>Pseudomonadota</taxon>
        <taxon>Gammaproteobacteria</taxon>
        <taxon>Oceanospirillales</taxon>
        <taxon>Halomonadaceae</taxon>
        <taxon>Halomonas</taxon>
    </lineage>
</organism>
<dbReference type="EMBL" id="BJXU01000117">
    <property type="protein sequence ID" value="GEN24898.1"/>
    <property type="molecule type" value="Genomic_DNA"/>
</dbReference>
<dbReference type="Proteomes" id="UP000321726">
    <property type="component" value="Unassembled WGS sequence"/>
</dbReference>
<protein>
    <submittedName>
        <fullName evidence="2">Uncharacterized protein</fullName>
    </submittedName>
</protein>
<dbReference type="EMBL" id="FRCA01000006">
    <property type="protein sequence ID" value="SHM24812.1"/>
    <property type="molecule type" value="Genomic_DNA"/>
</dbReference>
<proteinExistence type="predicted"/>
<accession>A0A1M7H8C0</accession>
<sequence length="101" mass="11152">MKVYRPQWRCTLSISARALASARWSERLAWWLRSLADRLDGSTCTLAVALNVRPALSSDDIDTCLAKGFALSQGLMTSLAQQAACESVLREARSELFDSKS</sequence>